<dbReference type="InterPro" id="IPR011650">
    <property type="entry name" value="Peptidase_M20_dimer"/>
</dbReference>
<sequence>MQLPVHDPVALTRALVDLPSVSGQERALADAVEALLRDQHHLEVRRDGDAVVARTSLGRAERVVVAGHLDTVPVAGNLPSWTAAPGEGDDPAAGEVLWGRGTTDMKGGVAMALVAACTVAEPVRDVTYVFYDCEEVDSARNGLGRLARTMPDWLTADLAVLGEPTEGLVEGGCQGTLRVDVTLRGRAAHSARAWRGVNAVHAAHEVLARLAAYAPREPVVDGLRYHEGLQAVGIHGGIAGNVVPDACTVEVNHRFAPDRSPAEAYAHVQEVLAGLDVHLELTDEAAGARPGLDRPAARAFVEAVAPVTGQPPRAKLGWTDVARFAALGVPAVNFGPGDPQLAHADDERVPLAQLVSCADALVRWLRG</sequence>
<dbReference type="InterPro" id="IPR036264">
    <property type="entry name" value="Bact_exopeptidase_dim_dom"/>
</dbReference>
<evidence type="ECO:0000313" key="6">
    <source>
        <dbReference type="Proteomes" id="UP001596122"/>
    </source>
</evidence>
<dbReference type="InterPro" id="IPR002933">
    <property type="entry name" value="Peptidase_M20"/>
</dbReference>
<dbReference type="PANTHER" id="PTHR43808">
    <property type="entry name" value="ACETYLORNITHINE DEACETYLASE"/>
    <property type="match status" value="1"/>
</dbReference>
<keyword evidence="2 5" id="KW-0378">Hydrolase</keyword>
<dbReference type="EC" id="3.5.1.18" evidence="3"/>
<gene>
    <name evidence="5" type="primary">dapE</name>
    <name evidence="5" type="ORF">ACFPJ6_07720</name>
</gene>
<dbReference type="Pfam" id="PF07687">
    <property type="entry name" value="M20_dimer"/>
    <property type="match status" value="1"/>
</dbReference>
<evidence type="ECO:0000259" key="4">
    <source>
        <dbReference type="Pfam" id="PF07687"/>
    </source>
</evidence>
<keyword evidence="1" id="KW-0479">Metal-binding</keyword>
<comment type="caution">
    <text evidence="5">The sequence shown here is derived from an EMBL/GenBank/DDBJ whole genome shotgun (WGS) entry which is preliminary data.</text>
</comment>
<dbReference type="PANTHER" id="PTHR43808:SF31">
    <property type="entry name" value="N-ACETYL-L-CITRULLINE DEACETYLASE"/>
    <property type="match status" value="1"/>
</dbReference>
<dbReference type="Gene3D" id="3.40.630.10">
    <property type="entry name" value="Zn peptidases"/>
    <property type="match status" value="1"/>
</dbReference>
<dbReference type="SUPFAM" id="SSF53187">
    <property type="entry name" value="Zn-dependent exopeptidases"/>
    <property type="match status" value="1"/>
</dbReference>
<evidence type="ECO:0000256" key="3">
    <source>
        <dbReference type="NCBIfam" id="TIGR01900"/>
    </source>
</evidence>
<accession>A0ABW0GMB5</accession>
<organism evidence="5 6">
    <name type="scientific">Aquipuribacter nitratireducens</name>
    <dbReference type="NCBI Taxonomy" id="650104"/>
    <lineage>
        <taxon>Bacteria</taxon>
        <taxon>Bacillati</taxon>
        <taxon>Actinomycetota</taxon>
        <taxon>Actinomycetes</taxon>
        <taxon>Micrococcales</taxon>
        <taxon>Intrasporangiaceae</taxon>
        <taxon>Aquipuribacter</taxon>
    </lineage>
</organism>
<dbReference type="InterPro" id="IPR010174">
    <property type="entry name" value="Succinyl-DAP_deSuclase_DapE"/>
</dbReference>
<evidence type="ECO:0000256" key="2">
    <source>
        <dbReference type="ARBA" id="ARBA00022801"/>
    </source>
</evidence>
<keyword evidence="6" id="KW-1185">Reference proteome</keyword>
<dbReference type="Gene3D" id="3.30.70.360">
    <property type="match status" value="1"/>
</dbReference>
<protein>
    <recommendedName>
        <fullName evidence="3">Succinyl-diaminopimelate desuccinylase</fullName>
        <ecNumber evidence="3">3.5.1.18</ecNumber>
    </recommendedName>
</protein>
<dbReference type="GO" id="GO:0009014">
    <property type="term" value="F:succinyl-diaminopimelate desuccinylase activity"/>
    <property type="evidence" value="ECO:0007669"/>
    <property type="project" value="UniProtKB-EC"/>
</dbReference>
<dbReference type="EMBL" id="JBHSLD010000007">
    <property type="protein sequence ID" value="MFC5380673.1"/>
    <property type="molecule type" value="Genomic_DNA"/>
</dbReference>
<dbReference type="SUPFAM" id="SSF55031">
    <property type="entry name" value="Bacterial exopeptidase dimerisation domain"/>
    <property type="match status" value="1"/>
</dbReference>
<evidence type="ECO:0000313" key="5">
    <source>
        <dbReference type="EMBL" id="MFC5380673.1"/>
    </source>
</evidence>
<evidence type="ECO:0000256" key="1">
    <source>
        <dbReference type="ARBA" id="ARBA00022723"/>
    </source>
</evidence>
<name>A0ABW0GMB5_9MICO</name>
<proteinExistence type="predicted"/>
<dbReference type="NCBIfam" id="TIGR01900">
    <property type="entry name" value="dapE-gram_pos"/>
    <property type="match status" value="1"/>
</dbReference>
<dbReference type="InterPro" id="IPR050072">
    <property type="entry name" value="Peptidase_M20A"/>
</dbReference>
<dbReference type="RefSeq" id="WP_340267837.1">
    <property type="nucleotide sequence ID" value="NZ_JBBEOG010000002.1"/>
</dbReference>
<reference evidence="6" key="1">
    <citation type="journal article" date="2019" name="Int. J. Syst. Evol. Microbiol.">
        <title>The Global Catalogue of Microorganisms (GCM) 10K type strain sequencing project: providing services to taxonomists for standard genome sequencing and annotation.</title>
        <authorList>
            <consortium name="The Broad Institute Genomics Platform"/>
            <consortium name="The Broad Institute Genome Sequencing Center for Infectious Disease"/>
            <person name="Wu L."/>
            <person name="Ma J."/>
        </authorList>
    </citation>
    <scope>NUCLEOTIDE SEQUENCE [LARGE SCALE GENOMIC DNA]</scope>
    <source>
        <strain evidence="6">CCUG 43114</strain>
    </source>
</reference>
<dbReference type="Proteomes" id="UP001596122">
    <property type="component" value="Unassembled WGS sequence"/>
</dbReference>
<feature type="domain" description="Peptidase M20 dimerisation" evidence="4">
    <location>
        <begin position="175"/>
        <end position="273"/>
    </location>
</feature>
<dbReference type="Pfam" id="PF01546">
    <property type="entry name" value="Peptidase_M20"/>
    <property type="match status" value="1"/>
</dbReference>